<name>W7Y1F9_9BACT</name>
<dbReference type="Gene3D" id="1.20.1510.10">
    <property type="entry name" value="Cation efflux protein transmembrane domain"/>
    <property type="match status" value="1"/>
</dbReference>
<evidence type="ECO:0000256" key="5">
    <source>
        <dbReference type="ARBA" id="ARBA00023136"/>
    </source>
</evidence>
<organism evidence="8 9">
    <name type="scientific">Saccharicrinis fermentans DSM 9555 = JCM 21142</name>
    <dbReference type="NCBI Taxonomy" id="869213"/>
    <lineage>
        <taxon>Bacteria</taxon>
        <taxon>Pseudomonadati</taxon>
        <taxon>Bacteroidota</taxon>
        <taxon>Bacteroidia</taxon>
        <taxon>Marinilabiliales</taxon>
        <taxon>Marinilabiliaceae</taxon>
        <taxon>Saccharicrinis</taxon>
    </lineage>
</organism>
<keyword evidence="3 6" id="KW-0812">Transmembrane</keyword>
<evidence type="ECO:0000256" key="4">
    <source>
        <dbReference type="ARBA" id="ARBA00022989"/>
    </source>
</evidence>
<dbReference type="GO" id="GO:0016020">
    <property type="term" value="C:membrane"/>
    <property type="evidence" value="ECO:0007669"/>
    <property type="project" value="UniProtKB-SubCell"/>
</dbReference>
<dbReference type="RefSeq" id="WP_409371806.1">
    <property type="nucleotide sequence ID" value="NZ_BAMD01000003.1"/>
</dbReference>
<evidence type="ECO:0000256" key="3">
    <source>
        <dbReference type="ARBA" id="ARBA00022692"/>
    </source>
</evidence>
<sequence length="78" mass="8752">MSQKKLYTTGLIISWLSIVLNIALFAIKFWVGILYNSVALIADAWHTLTDSISSFAVLIGIKVSMKPADEDHLWAWQS</sequence>
<accession>W7Y1F9</accession>
<comment type="subcellular location">
    <subcellularLocation>
        <location evidence="1">Membrane</location>
        <topology evidence="1">Multi-pass membrane protein</topology>
    </subcellularLocation>
</comment>
<evidence type="ECO:0000256" key="6">
    <source>
        <dbReference type="SAM" id="Phobius"/>
    </source>
</evidence>
<evidence type="ECO:0000313" key="9">
    <source>
        <dbReference type="Proteomes" id="UP000019402"/>
    </source>
</evidence>
<protein>
    <submittedName>
        <fullName evidence="8">Putative Co/Zn/Cd cation transporters</fullName>
    </submittedName>
</protein>
<feature type="transmembrane region" description="Helical" evidence="6">
    <location>
        <begin position="6"/>
        <end position="27"/>
    </location>
</feature>
<reference evidence="8 9" key="1">
    <citation type="journal article" date="2014" name="Genome Announc.">
        <title>Draft Genome Sequence of Cytophaga fermentans JCM 21142T, a Facultative Anaerobe Isolated from Marine Mud.</title>
        <authorList>
            <person name="Starns D."/>
            <person name="Oshima K."/>
            <person name="Suda W."/>
            <person name="Iino T."/>
            <person name="Yuki M."/>
            <person name="Inoue J."/>
            <person name="Kitamura K."/>
            <person name="Iida T."/>
            <person name="Darby A."/>
            <person name="Hattori M."/>
            <person name="Ohkuma M."/>
        </authorList>
    </citation>
    <scope>NUCLEOTIDE SEQUENCE [LARGE SCALE GENOMIC DNA]</scope>
    <source>
        <strain evidence="8 9">JCM 21142</strain>
    </source>
</reference>
<keyword evidence="5 6" id="KW-0472">Membrane</keyword>
<dbReference type="InterPro" id="IPR027469">
    <property type="entry name" value="Cation_efflux_TMD_sf"/>
</dbReference>
<keyword evidence="2" id="KW-0813">Transport</keyword>
<dbReference type="GO" id="GO:0008324">
    <property type="term" value="F:monoatomic cation transmembrane transporter activity"/>
    <property type="evidence" value="ECO:0007669"/>
    <property type="project" value="InterPro"/>
</dbReference>
<comment type="caution">
    <text evidence="8">The sequence shown here is derived from an EMBL/GenBank/DDBJ whole genome shotgun (WGS) entry which is preliminary data.</text>
</comment>
<dbReference type="PANTHER" id="PTHR43840">
    <property type="entry name" value="MITOCHONDRIAL METAL TRANSPORTER 1-RELATED"/>
    <property type="match status" value="1"/>
</dbReference>
<dbReference type="SUPFAM" id="SSF161111">
    <property type="entry name" value="Cation efflux protein transmembrane domain-like"/>
    <property type="match status" value="1"/>
</dbReference>
<dbReference type="PANTHER" id="PTHR43840:SF15">
    <property type="entry name" value="MITOCHONDRIAL METAL TRANSPORTER 1-RELATED"/>
    <property type="match status" value="1"/>
</dbReference>
<dbReference type="InterPro" id="IPR050291">
    <property type="entry name" value="CDF_Transporter"/>
</dbReference>
<evidence type="ECO:0000256" key="2">
    <source>
        <dbReference type="ARBA" id="ARBA00022448"/>
    </source>
</evidence>
<dbReference type="eggNOG" id="COG0053">
    <property type="taxonomic scope" value="Bacteria"/>
</dbReference>
<gene>
    <name evidence="8" type="ORF">JCM21142_424</name>
</gene>
<evidence type="ECO:0000313" key="8">
    <source>
        <dbReference type="EMBL" id="GAF01807.1"/>
    </source>
</evidence>
<evidence type="ECO:0000259" key="7">
    <source>
        <dbReference type="Pfam" id="PF01545"/>
    </source>
</evidence>
<evidence type="ECO:0000256" key="1">
    <source>
        <dbReference type="ARBA" id="ARBA00004141"/>
    </source>
</evidence>
<dbReference type="Pfam" id="PF01545">
    <property type="entry name" value="Cation_efflux"/>
    <property type="match status" value="1"/>
</dbReference>
<feature type="domain" description="Cation efflux protein transmembrane" evidence="7">
    <location>
        <begin position="15"/>
        <end position="72"/>
    </location>
</feature>
<proteinExistence type="predicted"/>
<dbReference type="AlphaFoldDB" id="W7Y1F9"/>
<keyword evidence="4 6" id="KW-1133">Transmembrane helix</keyword>
<dbReference type="Proteomes" id="UP000019402">
    <property type="component" value="Unassembled WGS sequence"/>
</dbReference>
<dbReference type="EMBL" id="BAMD01000003">
    <property type="protein sequence ID" value="GAF01807.1"/>
    <property type="molecule type" value="Genomic_DNA"/>
</dbReference>
<keyword evidence="9" id="KW-1185">Reference proteome</keyword>
<dbReference type="InterPro" id="IPR058533">
    <property type="entry name" value="Cation_efflux_TM"/>
</dbReference>